<sequence>MPLIYKFCETCQSRYGTFRSQRKHCSNACRQRAYRNGQAVNKTSQSQCCTTDNIEEQLRSLLQALDMVHSTLTTDNVLTSAITPVIGEAKTKVIDEILQELRRHYQTMQNTIPSGERK</sequence>
<evidence type="ECO:0000313" key="1">
    <source>
        <dbReference type="EMBL" id="MDT3242316.1"/>
    </source>
</evidence>
<dbReference type="RefSeq" id="WP_143519748.1">
    <property type="nucleotide sequence ID" value="NZ_CP026558.1"/>
</dbReference>
<dbReference type="Proteomes" id="UP001254709">
    <property type="component" value="Unassembled WGS sequence"/>
</dbReference>
<organism evidence="1 2">
    <name type="scientific">Pseudomonas amygdali pv. morsprunorum</name>
    <dbReference type="NCBI Taxonomy" id="129138"/>
    <lineage>
        <taxon>Bacteria</taxon>
        <taxon>Pseudomonadati</taxon>
        <taxon>Pseudomonadota</taxon>
        <taxon>Gammaproteobacteria</taxon>
        <taxon>Pseudomonadales</taxon>
        <taxon>Pseudomonadaceae</taxon>
        <taxon>Pseudomonas</taxon>
        <taxon>Pseudomonas amygdali</taxon>
    </lineage>
</organism>
<reference evidence="1" key="1">
    <citation type="submission" date="2023-05" db="EMBL/GenBank/DDBJ databases">
        <title>Development of a Genome-informed protocol for detection of Pseudomonas amygdali pv. morsprunorum using LAMP and PCR.</title>
        <authorList>
            <person name="Diaz D."/>
            <person name="Zamorano A."/>
            <person name="Garcia H."/>
            <person name="Ramos C."/>
            <person name="Cui W."/>
            <person name="Carreras C."/>
            <person name="Beltran M.F."/>
            <person name="Sagredo B."/>
            <person name="Pinto M."/>
            <person name="Fiore N."/>
        </authorList>
    </citation>
    <scope>NUCLEOTIDE SEQUENCE</scope>
    <source>
        <strain evidence="1">S2_Pam</strain>
    </source>
</reference>
<gene>
    <name evidence="1" type="ORF">QNL30_16880</name>
</gene>
<proteinExistence type="predicted"/>
<evidence type="ECO:0000313" key="2">
    <source>
        <dbReference type="Proteomes" id="UP001254709"/>
    </source>
</evidence>
<protein>
    <submittedName>
        <fullName evidence="1">Uncharacterized protein</fullName>
    </submittedName>
</protein>
<accession>A0AB35R6R2</accession>
<dbReference type="AlphaFoldDB" id="A0AB35R6R2"/>
<dbReference type="EMBL" id="JASJMZ010000027">
    <property type="protein sequence ID" value="MDT3242316.1"/>
    <property type="molecule type" value="Genomic_DNA"/>
</dbReference>
<comment type="caution">
    <text evidence="1">The sequence shown here is derived from an EMBL/GenBank/DDBJ whole genome shotgun (WGS) entry which is preliminary data.</text>
</comment>
<name>A0AB35R6R2_PSEA0</name>